<dbReference type="InterPro" id="IPR005123">
    <property type="entry name" value="Oxoglu/Fe-dep_dioxygenase_dom"/>
</dbReference>
<dbReference type="Pfam" id="PF13640">
    <property type="entry name" value="2OG-FeII_Oxy_3"/>
    <property type="match status" value="1"/>
</dbReference>
<dbReference type="PROSITE" id="PS51471">
    <property type="entry name" value="FE2OG_OXY"/>
    <property type="match status" value="1"/>
</dbReference>
<dbReference type="AlphaFoldDB" id="A0A369Q7N1"/>
<keyword evidence="2" id="KW-0479">Metal-binding</keyword>
<gene>
    <name evidence="8" type="ORF">HME9302_01597</name>
</gene>
<dbReference type="SMART" id="SM00702">
    <property type="entry name" value="P4Hc"/>
    <property type="match status" value="1"/>
</dbReference>
<sequence>MTITHTTLPAPDKAALARQGRAVRKRLQADPRAYQVPTDKAEIFAFGDFLTASECRRLTGLIDDIATPSQLHEQAYVEGFRTSYSGNFDPHAPFIRGISRRIDDLLGVDDNMGEAIQGQRYLPGQQFKPHNDWFYTDQDYWEIERKRGGQRSWTAMAFLNEVEAGGTTDFTEVGISIEPKPGVLLVWNNALPDGMPNEDTMHAGTPVEAGVKYVITKWYRTRKWN</sequence>
<feature type="domain" description="Fe2OG dioxygenase" evidence="7">
    <location>
        <begin position="112"/>
        <end position="221"/>
    </location>
</feature>
<name>A0A369Q7N1_9SPHN</name>
<keyword evidence="9" id="KW-1185">Reference proteome</keyword>
<keyword evidence="5 8" id="KW-0560">Oxidoreductase</keyword>
<dbReference type="OrthoDB" id="269774at2"/>
<evidence type="ECO:0000256" key="6">
    <source>
        <dbReference type="ARBA" id="ARBA00023004"/>
    </source>
</evidence>
<comment type="cofactor">
    <cofactor evidence="1">
        <name>L-ascorbate</name>
        <dbReference type="ChEBI" id="CHEBI:38290"/>
    </cofactor>
</comment>
<comment type="caution">
    <text evidence="8">The sequence shown here is derived from an EMBL/GenBank/DDBJ whole genome shotgun (WGS) entry which is preliminary data.</text>
</comment>
<dbReference type="InterPro" id="IPR045054">
    <property type="entry name" value="P4HA-like"/>
</dbReference>
<dbReference type="RefSeq" id="WP_115366564.1">
    <property type="nucleotide sequence ID" value="NZ_QBKA01000002.1"/>
</dbReference>
<protein>
    <submittedName>
        <fullName evidence="8">Procollagen-proline dioxygenase</fullName>
        <ecNumber evidence="8">1.14.11.2</ecNumber>
    </submittedName>
</protein>
<dbReference type="InterPro" id="IPR006620">
    <property type="entry name" value="Pro_4_hyd_alph"/>
</dbReference>
<accession>A0A369Q7N1</accession>
<keyword evidence="6" id="KW-0408">Iron</keyword>
<organism evidence="8 9">
    <name type="scientific">Alteripontixanthobacter maritimus</name>
    <dbReference type="NCBI Taxonomy" id="2161824"/>
    <lineage>
        <taxon>Bacteria</taxon>
        <taxon>Pseudomonadati</taxon>
        <taxon>Pseudomonadota</taxon>
        <taxon>Alphaproteobacteria</taxon>
        <taxon>Sphingomonadales</taxon>
        <taxon>Erythrobacteraceae</taxon>
        <taxon>Alteripontixanthobacter</taxon>
    </lineage>
</organism>
<dbReference type="Proteomes" id="UP000253727">
    <property type="component" value="Unassembled WGS sequence"/>
</dbReference>
<dbReference type="EC" id="1.14.11.2" evidence="8"/>
<dbReference type="GO" id="GO:0031418">
    <property type="term" value="F:L-ascorbic acid binding"/>
    <property type="evidence" value="ECO:0007669"/>
    <property type="project" value="UniProtKB-KW"/>
</dbReference>
<evidence type="ECO:0000256" key="5">
    <source>
        <dbReference type="ARBA" id="ARBA00023002"/>
    </source>
</evidence>
<evidence type="ECO:0000256" key="3">
    <source>
        <dbReference type="ARBA" id="ARBA00022896"/>
    </source>
</evidence>
<dbReference type="EMBL" id="QBKA01000002">
    <property type="protein sequence ID" value="RDC60390.1"/>
    <property type="molecule type" value="Genomic_DNA"/>
</dbReference>
<keyword evidence="4 8" id="KW-0223">Dioxygenase</keyword>
<evidence type="ECO:0000256" key="4">
    <source>
        <dbReference type="ARBA" id="ARBA00022964"/>
    </source>
</evidence>
<evidence type="ECO:0000313" key="9">
    <source>
        <dbReference type="Proteomes" id="UP000253727"/>
    </source>
</evidence>
<evidence type="ECO:0000259" key="7">
    <source>
        <dbReference type="PROSITE" id="PS51471"/>
    </source>
</evidence>
<dbReference type="GO" id="GO:0005506">
    <property type="term" value="F:iron ion binding"/>
    <property type="evidence" value="ECO:0007669"/>
    <property type="project" value="InterPro"/>
</dbReference>
<evidence type="ECO:0000313" key="8">
    <source>
        <dbReference type="EMBL" id="RDC60390.1"/>
    </source>
</evidence>
<dbReference type="GO" id="GO:0004656">
    <property type="term" value="F:procollagen-proline 4-dioxygenase activity"/>
    <property type="evidence" value="ECO:0007669"/>
    <property type="project" value="UniProtKB-EC"/>
</dbReference>
<keyword evidence="3" id="KW-0847">Vitamin C</keyword>
<dbReference type="PANTHER" id="PTHR10869:SF246">
    <property type="entry name" value="TRANSMEMBRANE PROLYL 4-HYDROXYLASE"/>
    <property type="match status" value="1"/>
</dbReference>
<proteinExistence type="predicted"/>
<dbReference type="InterPro" id="IPR044862">
    <property type="entry name" value="Pro_4_hyd_alph_FE2OG_OXY"/>
</dbReference>
<reference evidence="8 9" key="1">
    <citation type="submission" date="2018-04" db="EMBL/GenBank/DDBJ databases">
        <title>Altererythrobacter sp. HME9302 genome sequencing and assembly.</title>
        <authorList>
            <person name="Kang H."/>
            <person name="Kim H."/>
            <person name="Joh K."/>
        </authorList>
    </citation>
    <scope>NUCLEOTIDE SEQUENCE [LARGE SCALE GENOMIC DNA]</scope>
    <source>
        <strain evidence="8 9">HME9302</strain>
    </source>
</reference>
<evidence type="ECO:0000256" key="1">
    <source>
        <dbReference type="ARBA" id="ARBA00001961"/>
    </source>
</evidence>
<evidence type="ECO:0000256" key="2">
    <source>
        <dbReference type="ARBA" id="ARBA00022723"/>
    </source>
</evidence>
<dbReference type="PANTHER" id="PTHR10869">
    <property type="entry name" value="PROLYL 4-HYDROXYLASE ALPHA SUBUNIT"/>
    <property type="match status" value="1"/>
</dbReference>
<dbReference type="Gene3D" id="2.60.120.620">
    <property type="entry name" value="q2cbj1_9rhob like domain"/>
    <property type="match status" value="1"/>
</dbReference>